<evidence type="ECO:0000256" key="6">
    <source>
        <dbReference type="ARBA" id="ARBA00023136"/>
    </source>
</evidence>
<dbReference type="GO" id="GO:0005886">
    <property type="term" value="C:plasma membrane"/>
    <property type="evidence" value="ECO:0007669"/>
    <property type="project" value="TreeGrafter"/>
</dbReference>
<accession>A0A383AUR1</accession>
<evidence type="ECO:0008006" key="9">
    <source>
        <dbReference type="Google" id="ProtNLM"/>
    </source>
</evidence>
<organism evidence="8">
    <name type="scientific">marine metagenome</name>
    <dbReference type="NCBI Taxonomy" id="408172"/>
    <lineage>
        <taxon>unclassified sequences</taxon>
        <taxon>metagenomes</taxon>
        <taxon>ecological metagenomes</taxon>
    </lineage>
</organism>
<reference evidence="8" key="1">
    <citation type="submission" date="2018-05" db="EMBL/GenBank/DDBJ databases">
        <authorList>
            <person name="Lanie J.A."/>
            <person name="Ng W.-L."/>
            <person name="Kazmierczak K.M."/>
            <person name="Andrzejewski T.M."/>
            <person name="Davidsen T.M."/>
            <person name="Wayne K.J."/>
            <person name="Tettelin H."/>
            <person name="Glass J.I."/>
            <person name="Rusch D."/>
            <person name="Podicherti R."/>
            <person name="Tsui H.-C.T."/>
            <person name="Winkler M.E."/>
        </authorList>
    </citation>
    <scope>NUCLEOTIDE SEQUENCE</scope>
</reference>
<keyword evidence="6 7" id="KW-0472">Membrane</keyword>
<evidence type="ECO:0000256" key="1">
    <source>
        <dbReference type="ARBA" id="ARBA00004141"/>
    </source>
</evidence>
<comment type="subcellular location">
    <subcellularLocation>
        <location evidence="1">Membrane</location>
        <topology evidence="1">Multi-pass membrane protein</topology>
    </subcellularLocation>
</comment>
<comment type="similarity">
    <text evidence="2">Belongs to the binding-protein-dependent transport system permease family. HisMQ subfamily.</text>
</comment>
<evidence type="ECO:0000313" key="8">
    <source>
        <dbReference type="EMBL" id="SVE11452.1"/>
    </source>
</evidence>
<protein>
    <recommendedName>
        <fullName evidence="9">ABC transmembrane type-1 domain-containing protein</fullName>
    </recommendedName>
</protein>
<evidence type="ECO:0000256" key="3">
    <source>
        <dbReference type="ARBA" id="ARBA00022692"/>
    </source>
</evidence>
<dbReference type="GO" id="GO:0055085">
    <property type="term" value="P:transmembrane transport"/>
    <property type="evidence" value="ECO:0007669"/>
    <property type="project" value="InterPro"/>
</dbReference>
<keyword evidence="5 7" id="KW-1133">Transmembrane helix</keyword>
<name>A0A383AUR1_9ZZZZ</name>
<evidence type="ECO:0000256" key="4">
    <source>
        <dbReference type="ARBA" id="ARBA00022970"/>
    </source>
</evidence>
<keyword evidence="3 7" id="KW-0812">Transmembrane</keyword>
<dbReference type="AlphaFoldDB" id="A0A383AUR1"/>
<feature type="transmembrane region" description="Helical" evidence="7">
    <location>
        <begin position="44"/>
        <end position="66"/>
    </location>
</feature>
<dbReference type="GO" id="GO:0006865">
    <property type="term" value="P:amino acid transport"/>
    <property type="evidence" value="ECO:0007669"/>
    <property type="project" value="UniProtKB-KW"/>
</dbReference>
<dbReference type="InterPro" id="IPR043429">
    <property type="entry name" value="ArtM/GltK/GlnP/TcyL/YhdX-like"/>
</dbReference>
<keyword evidence="4" id="KW-0813">Transport</keyword>
<dbReference type="SUPFAM" id="SSF161098">
    <property type="entry name" value="MetI-like"/>
    <property type="match status" value="1"/>
</dbReference>
<proteinExistence type="inferred from homology"/>
<dbReference type="InterPro" id="IPR035906">
    <property type="entry name" value="MetI-like_sf"/>
</dbReference>
<evidence type="ECO:0000256" key="2">
    <source>
        <dbReference type="ARBA" id="ARBA00010072"/>
    </source>
</evidence>
<evidence type="ECO:0000256" key="5">
    <source>
        <dbReference type="ARBA" id="ARBA00022989"/>
    </source>
</evidence>
<dbReference type="PANTHER" id="PTHR30614">
    <property type="entry name" value="MEMBRANE COMPONENT OF AMINO ACID ABC TRANSPORTER"/>
    <property type="match status" value="1"/>
</dbReference>
<dbReference type="PANTHER" id="PTHR30614:SF20">
    <property type="entry name" value="GLUTAMINE TRANSPORT SYSTEM PERMEASE PROTEIN GLNP"/>
    <property type="match status" value="1"/>
</dbReference>
<dbReference type="EMBL" id="UINC01195057">
    <property type="protein sequence ID" value="SVE11452.1"/>
    <property type="molecule type" value="Genomic_DNA"/>
</dbReference>
<dbReference type="Gene3D" id="1.10.3720.10">
    <property type="entry name" value="MetI-like"/>
    <property type="match status" value="1"/>
</dbReference>
<gene>
    <name evidence="8" type="ORF">METZ01_LOCUS464306</name>
</gene>
<sequence>MLPPLTNEAVSLVKNSSIVSVIAIFDLTTVGRDIIADTFLTFEVWLAVAVIYLVITISLSAVADTAERRMYADVRR</sequence>
<keyword evidence="4" id="KW-0029">Amino-acid transport</keyword>
<evidence type="ECO:0000256" key="7">
    <source>
        <dbReference type="SAM" id="Phobius"/>
    </source>
</evidence>